<sequence>MTTKSKRVTSRPEGRADRYVLRDSDYELIVSYLEDPENFAALYGSGRKTKVGGKFQTKTTAFGVMAVQLQSLGFPPCTAKNLYKKVNRYKVRYETALSMLKETGGGLTDEDINRGLTIEDKLNKACPFFNRMDALFGTKANIVPPATCELGIPGVQAIELNSDEEGFSEEETGGDKMATETPTLQEVDETYLNEKSVPDSQAQTLETDPPKEQTGSANTKAPDSTGQSSRCVTGKRPIEAKSQPEDTIRSLERKKQPKVKGNLQSVIVEEMRKKDEFRKSLLDAKMALVREQRMSAEQDREERRKALEMEQEERRAQRKQEADCALATTLFTELARSNRPLEEVKSLIDYFFQRQGDNPTLG</sequence>
<feature type="compositionally biased region" description="Basic and acidic residues" evidence="1">
    <location>
        <begin position="236"/>
        <end position="254"/>
    </location>
</feature>
<gene>
    <name evidence="2" type="ORF">R1sor_004839</name>
</gene>
<evidence type="ECO:0000313" key="3">
    <source>
        <dbReference type="Proteomes" id="UP001633002"/>
    </source>
</evidence>
<feature type="region of interest" description="Disordered" evidence="1">
    <location>
        <begin position="193"/>
        <end position="257"/>
    </location>
</feature>
<dbReference type="PANTHER" id="PTHR33246:SF51">
    <property type="entry name" value="MYB_SANT-LIKE DOMAIN-CONTAINING PROTEIN"/>
    <property type="match status" value="1"/>
</dbReference>
<proteinExistence type="predicted"/>
<protein>
    <submittedName>
        <fullName evidence="2">Uncharacterized protein</fullName>
    </submittedName>
</protein>
<dbReference type="PANTHER" id="PTHR33246">
    <property type="entry name" value="CCHC-TYPE DOMAIN-CONTAINING PROTEIN"/>
    <property type="match status" value="1"/>
</dbReference>
<dbReference type="AlphaFoldDB" id="A0ABD3HHS7"/>
<organism evidence="2 3">
    <name type="scientific">Riccia sorocarpa</name>
    <dbReference type="NCBI Taxonomy" id="122646"/>
    <lineage>
        <taxon>Eukaryota</taxon>
        <taxon>Viridiplantae</taxon>
        <taxon>Streptophyta</taxon>
        <taxon>Embryophyta</taxon>
        <taxon>Marchantiophyta</taxon>
        <taxon>Marchantiopsida</taxon>
        <taxon>Marchantiidae</taxon>
        <taxon>Marchantiales</taxon>
        <taxon>Ricciaceae</taxon>
        <taxon>Riccia</taxon>
    </lineage>
</organism>
<name>A0ABD3HHS7_9MARC</name>
<feature type="compositionally biased region" description="Polar residues" evidence="1">
    <location>
        <begin position="213"/>
        <end position="231"/>
    </location>
</feature>
<dbReference type="Proteomes" id="UP001633002">
    <property type="component" value="Unassembled WGS sequence"/>
</dbReference>
<feature type="region of interest" description="Disordered" evidence="1">
    <location>
        <begin position="292"/>
        <end position="322"/>
    </location>
</feature>
<comment type="caution">
    <text evidence="2">The sequence shown here is derived from an EMBL/GenBank/DDBJ whole genome shotgun (WGS) entry which is preliminary data.</text>
</comment>
<evidence type="ECO:0000256" key="1">
    <source>
        <dbReference type="SAM" id="MobiDB-lite"/>
    </source>
</evidence>
<dbReference type="EMBL" id="JBJQOH010000003">
    <property type="protein sequence ID" value="KAL3691188.1"/>
    <property type="molecule type" value="Genomic_DNA"/>
</dbReference>
<evidence type="ECO:0000313" key="2">
    <source>
        <dbReference type="EMBL" id="KAL3691188.1"/>
    </source>
</evidence>
<accession>A0ABD3HHS7</accession>
<reference evidence="2 3" key="1">
    <citation type="submission" date="2024-09" db="EMBL/GenBank/DDBJ databases">
        <title>Chromosome-scale assembly of Riccia sorocarpa.</title>
        <authorList>
            <person name="Paukszto L."/>
        </authorList>
    </citation>
    <scope>NUCLEOTIDE SEQUENCE [LARGE SCALE GENOMIC DNA]</scope>
    <source>
        <strain evidence="2">LP-2024</strain>
        <tissue evidence="2">Aerial parts of the thallus</tissue>
    </source>
</reference>
<keyword evidence="3" id="KW-1185">Reference proteome</keyword>